<protein>
    <submittedName>
        <fullName evidence="1">24355_t:CDS:1</fullName>
    </submittedName>
</protein>
<proteinExistence type="predicted"/>
<reference evidence="1" key="1">
    <citation type="submission" date="2021-06" db="EMBL/GenBank/DDBJ databases">
        <authorList>
            <person name="Kallberg Y."/>
            <person name="Tangrot J."/>
            <person name="Rosling A."/>
        </authorList>
    </citation>
    <scope>NUCLEOTIDE SEQUENCE</scope>
    <source>
        <strain evidence="1">MA461A</strain>
    </source>
</reference>
<gene>
    <name evidence="1" type="ORF">RPERSI_LOCUS8064</name>
</gene>
<feature type="non-terminal residue" evidence="1">
    <location>
        <position position="62"/>
    </location>
</feature>
<dbReference type="Proteomes" id="UP000789920">
    <property type="component" value="Unassembled WGS sequence"/>
</dbReference>
<name>A0ACA9NH72_9GLOM</name>
<evidence type="ECO:0000313" key="1">
    <source>
        <dbReference type="EMBL" id="CAG8655588.1"/>
    </source>
</evidence>
<feature type="non-terminal residue" evidence="1">
    <location>
        <position position="1"/>
    </location>
</feature>
<dbReference type="EMBL" id="CAJVQC010014229">
    <property type="protein sequence ID" value="CAG8655588.1"/>
    <property type="molecule type" value="Genomic_DNA"/>
</dbReference>
<keyword evidence="2" id="KW-1185">Reference proteome</keyword>
<evidence type="ECO:0000313" key="2">
    <source>
        <dbReference type="Proteomes" id="UP000789920"/>
    </source>
</evidence>
<accession>A0ACA9NH72</accession>
<comment type="caution">
    <text evidence="1">The sequence shown here is derived from an EMBL/GenBank/DDBJ whole genome shotgun (WGS) entry which is preliminary data.</text>
</comment>
<organism evidence="1 2">
    <name type="scientific">Racocetra persica</name>
    <dbReference type="NCBI Taxonomy" id="160502"/>
    <lineage>
        <taxon>Eukaryota</taxon>
        <taxon>Fungi</taxon>
        <taxon>Fungi incertae sedis</taxon>
        <taxon>Mucoromycota</taxon>
        <taxon>Glomeromycotina</taxon>
        <taxon>Glomeromycetes</taxon>
        <taxon>Diversisporales</taxon>
        <taxon>Gigasporaceae</taxon>
        <taxon>Racocetra</taxon>
    </lineage>
</organism>
<sequence>SETEQQKRAEIEENIERKYQMIDRKQGRMIASLLEKPFKKIQINRLLVNYELQRELITNPKE</sequence>